<dbReference type="PANTHER" id="PTHR36978">
    <property type="entry name" value="P-LOOP CONTAINING NUCLEOTIDE TRIPHOSPHATE HYDROLASE"/>
    <property type="match status" value="1"/>
</dbReference>
<sequence>MGVDVINDHHKVPARRVCWGFVGTLLGVVVVSLARPPSGWDARALPTKPADWEADENAERIERELVVVAGLSRTGTSSLQAALMALNLTVHHTSETIASHLDFWYYYLNGLVAEPDVAKVIQDVDAVSDCWFAHLAPEILQRYPNAKVILTLRDEEPWLRSYEDYVARSDLYHWSRQARRLVLSRASRALGLRLGIGRGGLDLEKLPLLMDVWRRIDAVIYGGGSNAPNPQWRKAYDRHNAYIRSLVPENQLLEFNLAQGHGWRELLAFLPQSVDRATEDRLIAQPFPRLNCVTSRSCFSHLSARATKTHERLTALLLFLLATTTFGLAWRRRRRRRRRR</sequence>
<evidence type="ECO:0008006" key="4">
    <source>
        <dbReference type="Google" id="ProtNLM"/>
    </source>
</evidence>
<name>A0AAD7UHD7_9STRA</name>
<evidence type="ECO:0000313" key="2">
    <source>
        <dbReference type="EMBL" id="KAJ8605615.1"/>
    </source>
</evidence>
<keyword evidence="3" id="KW-1185">Reference proteome</keyword>
<reference evidence="2" key="1">
    <citation type="submission" date="2023-01" db="EMBL/GenBank/DDBJ databases">
        <title>Metagenome sequencing of chrysophaentin producing Chrysophaeum taylorii.</title>
        <authorList>
            <person name="Davison J."/>
            <person name="Bewley C."/>
        </authorList>
    </citation>
    <scope>NUCLEOTIDE SEQUENCE</scope>
    <source>
        <strain evidence="2">NIES-1699</strain>
    </source>
</reference>
<keyword evidence="1" id="KW-1133">Transmembrane helix</keyword>
<keyword evidence="1" id="KW-0812">Transmembrane</keyword>
<proteinExistence type="predicted"/>
<dbReference type="InterPro" id="IPR040632">
    <property type="entry name" value="Sulfotransfer_4"/>
</dbReference>
<protein>
    <recommendedName>
        <fullName evidence="4">Sulfotransferase</fullName>
    </recommendedName>
</protein>
<dbReference type="PANTHER" id="PTHR36978:SF4">
    <property type="entry name" value="P-LOOP CONTAINING NUCLEOSIDE TRIPHOSPHATE HYDROLASE PROTEIN"/>
    <property type="match status" value="1"/>
</dbReference>
<dbReference type="Pfam" id="PF17784">
    <property type="entry name" value="Sulfotransfer_4"/>
    <property type="match status" value="1"/>
</dbReference>
<dbReference type="SUPFAM" id="SSF52540">
    <property type="entry name" value="P-loop containing nucleoside triphosphate hydrolases"/>
    <property type="match status" value="1"/>
</dbReference>
<dbReference type="Proteomes" id="UP001230188">
    <property type="component" value="Unassembled WGS sequence"/>
</dbReference>
<evidence type="ECO:0000313" key="3">
    <source>
        <dbReference type="Proteomes" id="UP001230188"/>
    </source>
</evidence>
<dbReference type="InterPro" id="IPR027417">
    <property type="entry name" value="P-loop_NTPase"/>
</dbReference>
<keyword evidence="1" id="KW-0472">Membrane</keyword>
<feature type="transmembrane region" description="Helical" evidence="1">
    <location>
        <begin position="313"/>
        <end position="330"/>
    </location>
</feature>
<evidence type="ECO:0000256" key="1">
    <source>
        <dbReference type="SAM" id="Phobius"/>
    </source>
</evidence>
<organism evidence="2 3">
    <name type="scientific">Chrysophaeum taylorii</name>
    <dbReference type="NCBI Taxonomy" id="2483200"/>
    <lineage>
        <taxon>Eukaryota</taxon>
        <taxon>Sar</taxon>
        <taxon>Stramenopiles</taxon>
        <taxon>Ochrophyta</taxon>
        <taxon>Pelagophyceae</taxon>
        <taxon>Pelagomonadales</taxon>
        <taxon>Pelagomonadaceae</taxon>
        <taxon>Chrysophaeum</taxon>
    </lineage>
</organism>
<gene>
    <name evidence="2" type="ORF">CTAYLR_000083</name>
</gene>
<dbReference type="Gene3D" id="3.40.50.300">
    <property type="entry name" value="P-loop containing nucleotide triphosphate hydrolases"/>
    <property type="match status" value="1"/>
</dbReference>
<comment type="caution">
    <text evidence="2">The sequence shown here is derived from an EMBL/GenBank/DDBJ whole genome shotgun (WGS) entry which is preliminary data.</text>
</comment>
<accession>A0AAD7UHD7</accession>
<dbReference type="EMBL" id="JAQMWT010000314">
    <property type="protein sequence ID" value="KAJ8605615.1"/>
    <property type="molecule type" value="Genomic_DNA"/>
</dbReference>
<dbReference type="AlphaFoldDB" id="A0AAD7UHD7"/>